<evidence type="ECO:0000313" key="2">
    <source>
        <dbReference type="Proteomes" id="UP000009222"/>
    </source>
</evidence>
<dbReference type="AlphaFoldDB" id="F5YEJ9"/>
<dbReference type="HOGENOM" id="CLU_2083831_0_0_12"/>
<dbReference type="Proteomes" id="UP000009222">
    <property type="component" value="Chromosome"/>
</dbReference>
<organism evidence="1 2">
    <name type="scientific">Leadbettera azotonutricia (strain ATCC BAA-888 / DSM 13862 / ZAS-9)</name>
    <name type="common">Treponema azotonutricium</name>
    <dbReference type="NCBI Taxonomy" id="545695"/>
    <lineage>
        <taxon>Bacteria</taxon>
        <taxon>Pseudomonadati</taxon>
        <taxon>Spirochaetota</taxon>
        <taxon>Spirochaetia</taxon>
        <taxon>Spirochaetales</taxon>
        <taxon>Breznakiellaceae</taxon>
        <taxon>Leadbettera</taxon>
    </lineage>
</organism>
<protein>
    <submittedName>
        <fullName evidence="1">Uncharacterized protein</fullName>
    </submittedName>
</protein>
<name>F5YEJ9_LEAAZ</name>
<reference evidence="1 2" key="2">
    <citation type="journal article" date="2011" name="ISME J.">
        <title>RNA-seq reveals cooperative metabolic interactions between two termite-gut spirochete species in co-culture.</title>
        <authorList>
            <person name="Rosenthal A.Z."/>
            <person name="Matson E.G."/>
            <person name="Eldar A."/>
            <person name="Leadbetter J.R."/>
        </authorList>
    </citation>
    <scope>NUCLEOTIDE SEQUENCE [LARGE SCALE GENOMIC DNA]</scope>
    <source>
        <strain evidence="2">ATCC BAA-888 / DSM 13862 / ZAS-9</strain>
    </source>
</reference>
<sequence>MVYIIVNMDREKLKKFALDEFKKQAPKEIARDEKSLHEFTLKNINEPLLDKLVDEYCQKNPEEFAVLNVFGVSDEKLKEITEKTDVASTIERIEYKKIVNNAGLAYQGDILIELLMK</sequence>
<dbReference type="EMBL" id="CP001841">
    <property type="protein sequence ID" value="AEF83462.1"/>
    <property type="molecule type" value="Genomic_DNA"/>
</dbReference>
<gene>
    <name evidence="1" type="ordered locus">TREAZ_1512</name>
</gene>
<dbReference type="STRING" id="545695.TREAZ_1512"/>
<evidence type="ECO:0000313" key="1">
    <source>
        <dbReference type="EMBL" id="AEF83462.1"/>
    </source>
</evidence>
<proteinExistence type="predicted"/>
<reference evidence="2" key="1">
    <citation type="submission" date="2009-12" db="EMBL/GenBank/DDBJ databases">
        <title>Complete sequence of Treponema azotonutricium strain ZAS-9.</title>
        <authorList>
            <person name="Tetu S.G."/>
            <person name="Matson E."/>
            <person name="Ren Q."/>
            <person name="Seshadri R."/>
            <person name="Elbourne L."/>
            <person name="Hassan K.A."/>
            <person name="Durkin A."/>
            <person name="Radune D."/>
            <person name="Mohamoud Y."/>
            <person name="Shay R."/>
            <person name="Jin S."/>
            <person name="Zhang X."/>
            <person name="Lucey K."/>
            <person name="Ballor N.R."/>
            <person name="Ottesen E."/>
            <person name="Rosenthal R."/>
            <person name="Allen A."/>
            <person name="Leadbetter J.R."/>
            <person name="Paulsen I.T."/>
        </authorList>
    </citation>
    <scope>NUCLEOTIDE SEQUENCE [LARGE SCALE GENOMIC DNA]</scope>
    <source>
        <strain evidence="2">ATCC BAA-888 / DSM 13862 / ZAS-9</strain>
    </source>
</reference>
<dbReference type="KEGG" id="taz:TREAZ_1512"/>
<dbReference type="InParanoid" id="F5YEJ9"/>
<accession>F5YEJ9</accession>
<keyword evidence="2" id="KW-1185">Reference proteome</keyword>